<organism evidence="1 2">
    <name type="scientific">Myxacorys almedinensis A</name>
    <dbReference type="NCBI Taxonomy" id="2690445"/>
    <lineage>
        <taxon>Bacteria</taxon>
        <taxon>Bacillati</taxon>
        <taxon>Cyanobacteriota</taxon>
        <taxon>Cyanophyceae</taxon>
        <taxon>Leptolyngbyales</taxon>
        <taxon>Leptolyngbyaceae</taxon>
        <taxon>Myxacorys</taxon>
        <taxon>Myxacorys almedinensis</taxon>
    </lineage>
</organism>
<dbReference type="EMBL" id="WVIE01000002">
    <property type="protein sequence ID" value="NDJ16075.1"/>
    <property type="molecule type" value="Genomic_DNA"/>
</dbReference>
<name>A0A8J7YZ80_9CYAN</name>
<sequence length="256" mass="28741">MELLTIFLSSLIGLVSPIGIVSDRVAESTLRKQFVSVEALQVRIDNAPTYQLLQGRIDRLRLSGRGLVPRKDIRIDRLELETDPIALQGLRLKLAKPLQAGIRIILKEEDINRALRSPAIAAQLQTMVRRNERYSFLNPQISFLERDPLKLGRANRIRVQALLSEKGYPDQLAIVAEAEPKIIAGRTLQLQNLYVTANGQPAPAPVIQALTETIANRFDLRQLEKSGITARILQFSLQPAQLELSTFVQFRPPSKK</sequence>
<evidence type="ECO:0000313" key="2">
    <source>
        <dbReference type="Proteomes" id="UP000646053"/>
    </source>
</evidence>
<gene>
    <name evidence="1" type="ORF">GS601_02035</name>
</gene>
<evidence type="ECO:0000313" key="1">
    <source>
        <dbReference type="EMBL" id="NDJ16075.1"/>
    </source>
</evidence>
<reference evidence="1" key="1">
    <citation type="submission" date="2019-12" db="EMBL/GenBank/DDBJ databases">
        <title>High-Quality draft genome sequences of three cyanobacteria isolated from the limestone walls of the Old Cathedral of Coimbra.</title>
        <authorList>
            <person name="Tiago I."/>
            <person name="Soares F."/>
            <person name="Portugal A."/>
        </authorList>
    </citation>
    <scope>NUCLEOTIDE SEQUENCE</scope>
    <source>
        <strain evidence="1">A</strain>
    </source>
</reference>
<dbReference type="Proteomes" id="UP000646053">
    <property type="component" value="Unassembled WGS sequence"/>
</dbReference>
<keyword evidence="2" id="KW-1185">Reference proteome</keyword>
<dbReference type="InterPro" id="IPR021373">
    <property type="entry name" value="DUF2993"/>
</dbReference>
<accession>A0A8J7YZ80</accession>
<proteinExistence type="predicted"/>
<dbReference type="Pfam" id="PF11209">
    <property type="entry name" value="LmeA"/>
    <property type="match status" value="1"/>
</dbReference>
<comment type="caution">
    <text evidence="1">The sequence shown here is derived from an EMBL/GenBank/DDBJ whole genome shotgun (WGS) entry which is preliminary data.</text>
</comment>
<dbReference type="AlphaFoldDB" id="A0A8J7YZ80"/>
<dbReference type="RefSeq" id="WP_162421593.1">
    <property type="nucleotide sequence ID" value="NZ_WVIE01000002.1"/>
</dbReference>
<protein>
    <submittedName>
        <fullName evidence="1">LmeA family phospholipid-binding protein</fullName>
    </submittedName>
</protein>